<keyword evidence="6 14" id="KW-1133">Transmembrane helix</keyword>
<keyword evidence="12 13" id="KW-0807">Transducer</keyword>
<evidence type="ECO:0000256" key="7">
    <source>
        <dbReference type="ARBA" id="ARBA00023040"/>
    </source>
</evidence>
<dbReference type="PANTHER" id="PTHR26451:SF871">
    <property type="entry name" value="ODORANT RECEPTOR-RELATED"/>
    <property type="match status" value="1"/>
</dbReference>
<evidence type="ECO:0000313" key="16">
    <source>
        <dbReference type="Ensembl" id="ENSGMOP00000043453.1"/>
    </source>
</evidence>
<evidence type="ECO:0000256" key="13">
    <source>
        <dbReference type="RuleBase" id="RU000688"/>
    </source>
</evidence>
<dbReference type="OMA" id="HTRIFFT"/>
<keyword evidence="11" id="KW-0325">Glycoprotein</keyword>
<dbReference type="Proteomes" id="UP000694546">
    <property type="component" value="Chromosome 20"/>
</dbReference>
<dbReference type="GO" id="GO:0004930">
    <property type="term" value="F:G protein-coupled receptor activity"/>
    <property type="evidence" value="ECO:0007669"/>
    <property type="project" value="UniProtKB-KW"/>
</dbReference>
<comment type="similarity">
    <text evidence="13">Belongs to the G-protein coupled receptor 1 family.</text>
</comment>
<dbReference type="PROSITE" id="PS00237">
    <property type="entry name" value="G_PROTEIN_RECEP_F1_1"/>
    <property type="match status" value="1"/>
</dbReference>
<name>A0A8C5B9C3_GADMO</name>
<dbReference type="PRINTS" id="PR00237">
    <property type="entry name" value="GPCRRHODOPSN"/>
</dbReference>
<dbReference type="GO" id="GO:0005549">
    <property type="term" value="F:odorant binding"/>
    <property type="evidence" value="ECO:0007669"/>
    <property type="project" value="TreeGrafter"/>
</dbReference>
<evidence type="ECO:0000256" key="5">
    <source>
        <dbReference type="ARBA" id="ARBA00022725"/>
    </source>
</evidence>
<dbReference type="OrthoDB" id="6151005at2759"/>
<dbReference type="SUPFAM" id="SSF81321">
    <property type="entry name" value="Family A G protein-coupled receptor-like"/>
    <property type="match status" value="1"/>
</dbReference>
<comment type="subcellular location">
    <subcellularLocation>
        <location evidence="1 14">Cell membrane</location>
        <topology evidence="1 14">Multi-pass membrane protein</topology>
    </subcellularLocation>
</comment>
<keyword evidence="7 13" id="KW-0297">G-protein coupled receptor</keyword>
<keyword evidence="9" id="KW-1015">Disulfide bond</keyword>
<dbReference type="GO" id="GO:0005886">
    <property type="term" value="C:plasma membrane"/>
    <property type="evidence" value="ECO:0007669"/>
    <property type="project" value="UniProtKB-SubCell"/>
</dbReference>
<keyword evidence="3 14" id="KW-0716">Sensory transduction</keyword>
<feature type="transmembrane region" description="Helical" evidence="14">
    <location>
        <begin position="100"/>
        <end position="122"/>
    </location>
</feature>
<dbReference type="GeneID" id="115533045"/>
<keyword evidence="5 14" id="KW-0552">Olfaction</keyword>
<dbReference type="AlphaFoldDB" id="A0A8C5B9C3"/>
<feature type="transmembrane region" description="Helical" evidence="14">
    <location>
        <begin position="143"/>
        <end position="164"/>
    </location>
</feature>
<keyword evidence="4 13" id="KW-0812">Transmembrane</keyword>
<evidence type="ECO:0000256" key="8">
    <source>
        <dbReference type="ARBA" id="ARBA00023136"/>
    </source>
</evidence>
<feature type="transmembrane region" description="Helical" evidence="14">
    <location>
        <begin position="245"/>
        <end position="264"/>
    </location>
</feature>
<dbReference type="InterPro" id="IPR052921">
    <property type="entry name" value="GPCR1_Superfamily_Member"/>
</dbReference>
<dbReference type="GeneTree" id="ENSGT00950000183023"/>
<keyword evidence="2 14" id="KW-1003">Cell membrane</keyword>
<reference evidence="16" key="2">
    <citation type="submission" date="2025-09" db="UniProtKB">
        <authorList>
            <consortium name="Ensembl"/>
        </authorList>
    </citation>
    <scope>IDENTIFICATION</scope>
</reference>
<evidence type="ECO:0000256" key="1">
    <source>
        <dbReference type="ARBA" id="ARBA00004651"/>
    </source>
</evidence>
<dbReference type="InterPro" id="IPR017452">
    <property type="entry name" value="GPCR_Rhodpsn_7TM"/>
</dbReference>
<organism evidence="16 17">
    <name type="scientific">Gadus morhua</name>
    <name type="common">Atlantic cod</name>
    <dbReference type="NCBI Taxonomy" id="8049"/>
    <lineage>
        <taxon>Eukaryota</taxon>
        <taxon>Metazoa</taxon>
        <taxon>Chordata</taxon>
        <taxon>Craniata</taxon>
        <taxon>Vertebrata</taxon>
        <taxon>Euteleostomi</taxon>
        <taxon>Actinopterygii</taxon>
        <taxon>Neopterygii</taxon>
        <taxon>Teleostei</taxon>
        <taxon>Neoteleostei</taxon>
        <taxon>Acanthomorphata</taxon>
        <taxon>Zeiogadaria</taxon>
        <taxon>Gadariae</taxon>
        <taxon>Gadiformes</taxon>
        <taxon>Gadoidei</taxon>
        <taxon>Gadidae</taxon>
        <taxon>Gadus</taxon>
    </lineage>
</organism>
<evidence type="ECO:0000256" key="3">
    <source>
        <dbReference type="ARBA" id="ARBA00022606"/>
    </source>
</evidence>
<dbReference type="Ensembl" id="ENSGMOT00000042359.1">
    <property type="protein sequence ID" value="ENSGMOP00000043453.1"/>
    <property type="gene ID" value="ENSGMOG00000024607.1"/>
</dbReference>
<dbReference type="PRINTS" id="PR00245">
    <property type="entry name" value="OLFACTORYR"/>
</dbReference>
<keyword evidence="8 14" id="KW-0472">Membrane</keyword>
<feature type="domain" description="G-protein coupled receptors family 1 profile" evidence="15">
    <location>
        <begin position="43"/>
        <end position="293"/>
    </location>
</feature>
<evidence type="ECO:0000256" key="2">
    <source>
        <dbReference type="ARBA" id="ARBA00022475"/>
    </source>
</evidence>
<evidence type="ECO:0000256" key="12">
    <source>
        <dbReference type="ARBA" id="ARBA00023224"/>
    </source>
</evidence>
<dbReference type="PANTHER" id="PTHR26451">
    <property type="entry name" value="G_PROTEIN_RECEP_F1_2 DOMAIN-CONTAINING PROTEIN"/>
    <property type="match status" value="1"/>
</dbReference>
<accession>A0A8C5B9C3</accession>
<evidence type="ECO:0000256" key="6">
    <source>
        <dbReference type="ARBA" id="ARBA00022989"/>
    </source>
</evidence>
<keyword evidence="10 13" id="KW-0675">Receptor</keyword>
<dbReference type="Pfam" id="PF13853">
    <property type="entry name" value="7tm_4"/>
    <property type="match status" value="1"/>
</dbReference>
<dbReference type="PROSITE" id="PS50262">
    <property type="entry name" value="G_PROTEIN_RECEP_F1_2"/>
    <property type="match status" value="1"/>
</dbReference>
<sequence>MNIIMDNISMITVLSLSGLNEITNYRAVLFTSTLLYYCLILTINCALILTIVLDKSLHEPMYILLGCLCINGIYGTTGFYPKFLLDLLSSSHDISYNGCLVQAFVMFSFASSDLSILSVMAYDRYLAICRPLRYHSVMNKHRLSLLVCFSWLTPFSIQAVLITLTSRLMLCSDKIQRLYCVNWVIVLLACPSNNTTVHSILAYLTILVYFLHGLVIIWSYIYLVRTCRGSMENRKKFMQTCVPHLTCLLTFMSSIVFDTMYMRFGSKNISPSLQNFIAIEFLIIPPIMNPLMYGFKLTKVRNKILYYLNVKIK</sequence>
<proteinExistence type="inferred from homology"/>
<dbReference type="Gene3D" id="1.20.1070.10">
    <property type="entry name" value="Rhodopsin 7-helix transmembrane proteins"/>
    <property type="match status" value="1"/>
</dbReference>
<feature type="transmembrane region" description="Helical" evidence="14">
    <location>
        <begin position="60"/>
        <end position="80"/>
    </location>
</feature>
<evidence type="ECO:0000256" key="11">
    <source>
        <dbReference type="ARBA" id="ARBA00023180"/>
    </source>
</evidence>
<dbReference type="FunFam" id="1.20.1070.10:FF:000024">
    <property type="entry name" value="Olfactory receptor"/>
    <property type="match status" value="1"/>
</dbReference>
<feature type="transmembrane region" description="Helical" evidence="14">
    <location>
        <begin position="276"/>
        <end position="295"/>
    </location>
</feature>
<evidence type="ECO:0000256" key="10">
    <source>
        <dbReference type="ARBA" id="ARBA00023170"/>
    </source>
</evidence>
<dbReference type="InterPro" id="IPR000725">
    <property type="entry name" value="Olfact_rcpt"/>
</dbReference>
<gene>
    <name evidence="16" type="primary">LOC115533045</name>
</gene>
<feature type="transmembrane region" description="Helical" evidence="14">
    <location>
        <begin position="200"/>
        <end position="224"/>
    </location>
</feature>
<evidence type="ECO:0000256" key="14">
    <source>
        <dbReference type="RuleBase" id="RU363047"/>
    </source>
</evidence>
<evidence type="ECO:0000256" key="9">
    <source>
        <dbReference type="ARBA" id="ARBA00023157"/>
    </source>
</evidence>
<feature type="transmembrane region" description="Helical" evidence="14">
    <location>
        <begin position="34"/>
        <end position="53"/>
    </location>
</feature>
<evidence type="ECO:0000259" key="15">
    <source>
        <dbReference type="PROSITE" id="PS50262"/>
    </source>
</evidence>
<keyword evidence="17" id="KW-1185">Reference proteome</keyword>
<dbReference type="GO" id="GO:0004984">
    <property type="term" value="F:olfactory receptor activity"/>
    <property type="evidence" value="ECO:0007669"/>
    <property type="project" value="InterPro"/>
</dbReference>
<reference evidence="16" key="1">
    <citation type="submission" date="2025-08" db="UniProtKB">
        <authorList>
            <consortium name="Ensembl"/>
        </authorList>
    </citation>
    <scope>IDENTIFICATION</scope>
</reference>
<evidence type="ECO:0000313" key="17">
    <source>
        <dbReference type="Proteomes" id="UP000694546"/>
    </source>
</evidence>
<dbReference type="RefSeq" id="XP_030199095.1">
    <property type="nucleotide sequence ID" value="XM_030343235.1"/>
</dbReference>
<protein>
    <recommendedName>
        <fullName evidence="14">Olfactory receptor</fullName>
    </recommendedName>
</protein>
<dbReference type="KEGG" id="gmh:115533045"/>
<dbReference type="InterPro" id="IPR000276">
    <property type="entry name" value="GPCR_Rhodpsn"/>
</dbReference>
<evidence type="ECO:0000256" key="4">
    <source>
        <dbReference type="ARBA" id="ARBA00022692"/>
    </source>
</evidence>